<accession>W0RJ11</accession>
<reference evidence="2 3" key="1">
    <citation type="journal article" date="2014" name="Genome Announc.">
        <title>Genome Sequence and Methylome of Soil Bacterium Gemmatirosa kalamazoonensis KBS708T, a Member of the Rarely Cultivated Gemmatimonadetes Phylum.</title>
        <authorList>
            <person name="Debruyn J.M."/>
            <person name="Radosevich M."/>
            <person name="Wommack K.E."/>
            <person name="Polson S.W."/>
            <person name="Hauser L.J."/>
            <person name="Fawaz M.N."/>
            <person name="Korlach J."/>
            <person name="Tsai Y.C."/>
        </authorList>
    </citation>
    <scope>NUCLEOTIDE SEQUENCE [LARGE SCALE GENOMIC DNA]</scope>
    <source>
        <strain evidence="2 3">KBS708</strain>
    </source>
</reference>
<dbReference type="HOGENOM" id="CLU_002351_7_1_0"/>
<keyword evidence="2" id="KW-0808">Transferase</keyword>
<dbReference type="STRING" id="861299.J421_1861"/>
<comment type="similarity">
    <text evidence="1">Belongs to the glycosyltransferase 20 family.</text>
</comment>
<protein>
    <submittedName>
        <fullName evidence="2">Glycosyl transferase family 20</fullName>
    </submittedName>
</protein>
<dbReference type="Gene3D" id="3.40.50.2000">
    <property type="entry name" value="Glycogen Phosphorylase B"/>
    <property type="match status" value="2"/>
</dbReference>
<dbReference type="Pfam" id="PF00982">
    <property type="entry name" value="Glyco_transf_20"/>
    <property type="match status" value="1"/>
</dbReference>
<evidence type="ECO:0000256" key="1">
    <source>
        <dbReference type="ARBA" id="ARBA00008799"/>
    </source>
</evidence>
<dbReference type="PANTHER" id="PTHR10788:SF106">
    <property type="entry name" value="BCDNA.GH08860"/>
    <property type="match status" value="1"/>
</dbReference>
<dbReference type="PATRIC" id="fig|861299.3.peg.1893"/>
<dbReference type="InterPro" id="IPR001830">
    <property type="entry name" value="Glyco_trans_20"/>
</dbReference>
<dbReference type="GO" id="GO:0005992">
    <property type="term" value="P:trehalose biosynthetic process"/>
    <property type="evidence" value="ECO:0007669"/>
    <property type="project" value="InterPro"/>
</dbReference>
<dbReference type="KEGG" id="gba:J421_1861"/>
<dbReference type="CDD" id="cd03788">
    <property type="entry name" value="GT20_TPS"/>
    <property type="match status" value="1"/>
</dbReference>
<dbReference type="Proteomes" id="UP000019151">
    <property type="component" value="Chromosome"/>
</dbReference>
<proteinExistence type="inferred from homology"/>
<dbReference type="PANTHER" id="PTHR10788">
    <property type="entry name" value="TREHALOSE-6-PHOSPHATE SYNTHASE"/>
    <property type="match status" value="1"/>
</dbReference>
<evidence type="ECO:0000313" key="3">
    <source>
        <dbReference type="Proteomes" id="UP000019151"/>
    </source>
</evidence>
<dbReference type="GO" id="GO:0003825">
    <property type="term" value="F:alpha,alpha-trehalose-phosphate synthase (UDP-forming) activity"/>
    <property type="evidence" value="ECO:0007669"/>
    <property type="project" value="TreeGrafter"/>
</dbReference>
<dbReference type="EMBL" id="CP007128">
    <property type="protein sequence ID" value="AHG89398.1"/>
    <property type="molecule type" value="Genomic_DNA"/>
</dbReference>
<dbReference type="eggNOG" id="COG0380">
    <property type="taxonomic scope" value="Bacteria"/>
</dbReference>
<dbReference type="InParanoid" id="W0RJ11"/>
<dbReference type="AlphaFoldDB" id="W0RJ11"/>
<sequence length="470" mass="51580">MNVLIVSNRLPVTTRVDAGGVTVVPSNGGLATGLRGVHERSGGLWIGWPGVPAELPTPIRRAIDQRLAAVGAVGVPLAAREIDAFYQRYSNGVLWPVLHDMLDHPAAEPSDWEAYRTVNERYADVVARRARPDEVVWIHDFHLMLVPRLLRERCPSLRIGFFLHTPFPSIEALATVRHHAALLDGLLGADVVGVHTRAYAARFLDAVRALLGRATSPSDVEDGARRVHVRACPMSVDVSAFEARATEPRVAAMASHMRRDGERLLLGVDRLDYTKGIPARLDAYARLLEREPSLRGRVRLHQLAVPSRESVPAYQALRAEVESTVARINARFGTREWTPIEYRYGCVDDVTLSALYRAADVMLVTPRRDGMNLVAKEFVASRVDGDGVLVLSEHAGAAAELRTALLVDPDDVDGLARSYSAALAMSAPERRVRMRRLRSAVRRHDVFQWAREFLLALGGGGAALVGRSAG</sequence>
<keyword evidence="3" id="KW-1185">Reference proteome</keyword>
<organism evidence="2 3">
    <name type="scientific">Gemmatirosa kalamazoonensis</name>
    <dbReference type="NCBI Taxonomy" id="861299"/>
    <lineage>
        <taxon>Bacteria</taxon>
        <taxon>Pseudomonadati</taxon>
        <taxon>Gemmatimonadota</taxon>
        <taxon>Gemmatimonadia</taxon>
        <taxon>Gemmatimonadales</taxon>
        <taxon>Gemmatimonadaceae</taxon>
        <taxon>Gemmatirosa</taxon>
    </lineage>
</organism>
<evidence type="ECO:0000313" key="2">
    <source>
        <dbReference type="EMBL" id="AHG89398.1"/>
    </source>
</evidence>
<dbReference type="SUPFAM" id="SSF53756">
    <property type="entry name" value="UDP-Glycosyltransferase/glycogen phosphorylase"/>
    <property type="match status" value="1"/>
</dbReference>
<gene>
    <name evidence="2" type="ORF">J421_1861</name>
</gene>
<name>W0RJ11_9BACT</name>